<gene>
    <name evidence="3" type="ORF">H9625_14595</name>
</gene>
<name>A0ABR8YBQ5_9BACT</name>
<feature type="transmembrane region" description="Helical" evidence="1">
    <location>
        <begin position="111"/>
        <end position="129"/>
    </location>
</feature>
<feature type="transmembrane region" description="Helical" evidence="1">
    <location>
        <begin position="167"/>
        <end position="185"/>
    </location>
</feature>
<comment type="caution">
    <text evidence="3">The sequence shown here is derived from an EMBL/GenBank/DDBJ whole genome shotgun (WGS) entry which is preliminary data.</text>
</comment>
<feature type="transmembrane region" description="Helical" evidence="1">
    <location>
        <begin position="73"/>
        <end position="91"/>
    </location>
</feature>
<feature type="transmembrane region" description="Helical" evidence="1">
    <location>
        <begin position="136"/>
        <end position="155"/>
    </location>
</feature>
<dbReference type="EMBL" id="JACSPP010000061">
    <property type="protein sequence ID" value="MBD8041644.1"/>
    <property type="molecule type" value="Genomic_DNA"/>
</dbReference>
<keyword evidence="1" id="KW-0812">Transmembrane</keyword>
<evidence type="ECO:0000259" key="2">
    <source>
        <dbReference type="Pfam" id="PF01757"/>
    </source>
</evidence>
<dbReference type="InterPro" id="IPR002656">
    <property type="entry name" value="Acyl_transf_3_dom"/>
</dbReference>
<accession>A0ABR8YBQ5</accession>
<dbReference type="Pfam" id="PF01757">
    <property type="entry name" value="Acyl_transf_3"/>
    <property type="match status" value="1"/>
</dbReference>
<proteinExistence type="predicted"/>
<protein>
    <recommendedName>
        <fullName evidence="2">Acyltransferase 3 domain-containing protein</fullName>
    </recommendedName>
</protein>
<dbReference type="RefSeq" id="WP_191765058.1">
    <property type="nucleotide sequence ID" value="NZ_JACSPP010000061.1"/>
</dbReference>
<evidence type="ECO:0000313" key="4">
    <source>
        <dbReference type="Proteomes" id="UP000620874"/>
    </source>
</evidence>
<reference evidence="3 4" key="1">
    <citation type="submission" date="2020-08" db="EMBL/GenBank/DDBJ databases">
        <title>A Genomic Blueprint of the Chicken Gut Microbiome.</title>
        <authorList>
            <person name="Gilroy R."/>
            <person name="Ravi A."/>
            <person name="Getino M."/>
            <person name="Pursley I."/>
            <person name="Horton D.L."/>
            <person name="Alikhan N.-F."/>
            <person name="Baker D."/>
            <person name="Gharbi K."/>
            <person name="Hall N."/>
            <person name="Watson M."/>
            <person name="Adriaenssens E.M."/>
            <person name="Foster-Nyarko E."/>
            <person name="Jarju S."/>
            <person name="Secka A."/>
            <person name="Antonio M."/>
            <person name="Oren A."/>
            <person name="Chaudhuri R."/>
            <person name="La Ragione R.M."/>
            <person name="Hildebrand F."/>
            <person name="Pallen M.J."/>
        </authorList>
    </citation>
    <scope>NUCLEOTIDE SEQUENCE [LARGE SCALE GENOMIC DNA]</scope>
    <source>
        <strain evidence="3 4">Sa1CVN1</strain>
    </source>
</reference>
<evidence type="ECO:0000256" key="1">
    <source>
        <dbReference type="SAM" id="Phobius"/>
    </source>
</evidence>
<dbReference type="Proteomes" id="UP000620874">
    <property type="component" value="Unassembled WGS sequence"/>
</dbReference>
<feature type="transmembrane region" description="Helical" evidence="1">
    <location>
        <begin position="20"/>
        <end position="36"/>
    </location>
</feature>
<feature type="transmembrane region" description="Helical" evidence="1">
    <location>
        <begin position="42"/>
        <end position="61"/>
    </location>
</feature>
<keyword evidence="1" id="KW-1133">Transmembrane helix</keyword>
<sequence length="194" mass="22448">MEIDEMNTLKVQHRIASLDLLKFLAICGVLVIHMIGKTAYGGVFWYAQAVPIFMVLMGYNCKEKINWHSFGKSYMSYFMIYMVSLIIAIILHKPFSIHYLPIGLLPFAGPGTYWVLLYFLFLLISPIIYHIREHMTVATFLSLLFILGWMFDVIYESSSLLGGGKNNLFVVSITVYPLLWIRDDYKREITSMVH</sequence>
<evidence type="ECO:0000313" key="3">
    <source>
        <dbReference type="EMBL" id="MBD8041644.1"/>
    </source>
</evidence>
<keyword evidence="4" id="KW-1185">Reference proteome</keyword>
<keyword evidence="1" id="KW-0472">Membrane</keyword>
<organism evidence="3 4">
    <name type="scientific">Phocaeicola intestinalis</name>
    <dbReference type="NCBI Taxonomy" id="2762212"/>
    <lineage>
        <taxon>Bacteria</taxon>
        <taxon>Pseudomonadati</taxon>
        <taxon>Bacteroidota</taxon>
        <taxon>Bacteroidia</taxon>
        <taxon>Bacteroidales</taxon>
        <taxon>Bacteroidaceae</taxon>
        <taxon>Phocaeicola</taxon>
    </lineage>
</organism>
<feature type="domain" description="Acyltransferase 3" evidence="2">
    <location>
        <begin position="16"/>
        <end position="155"/>
    </location>
</feature>